<sequence>MDDAALRTRLDAILLVLATNALLLFGIGLRYSREFTVGVGVLAALIGYGLVRERRSDAAQ</sequence>
<organism evidence="2 3">
    <name type="scientific">Halorubrum ejinorense</name>
    <dbReference type="NCBI Taxonomy" id="425309"/>
    <lineage>
        <taxon>Archaea</taxon>
        <taxon>Methanobacteriati</taxon>
        <taxon>Methanobacteriota</taxon>
        <taxon>Stenosarchaea group</taxon>
        <taxon>Halobacteria</taxon>
        <taxon>Halobacteriales</taxon>
        <taxon>Haloferacaceae</taxon>
        <taxon>Halorubrum</taxon>
    </lineage>
</organism>
<reference evidence="2 3" key="1">
    <citation type="submission" date="2024-06" db="EMBL/GenBank/DDBJ databases">
        <title>Halorubrum miltondacostae sp. nov., a potential PHA producer isolated from an inland solar saltern in Rio Maior, Portugal.</title>
        <authorList>
            <person name="Albuquerque L."/>
            <person name="Viver T."/>
            <person name="Barroso C."/>
            <person name="Claudino R."/>
            <person name="Galvan M."/>
            <person name="Simoes G."/>
            <person name="Lobo Da Cunha A."/>
            <person name="Egas C."/>
        </authorList>
    </citation>
    <scope>NUCLEOTIDE SEQUENCE [LARGE SCALE GENOMIC DNA]</scope>
    <source>
        <strain evidence="2 3">DSM 18646</strain>
    </source>
</reference>
<feature type="transmembrane region" description="Helical" evidence="1">
    <location>
        <begin position="35"/>
        <end position="51"/>
    </location>
</feature>
<keyword evidence="1" id="KW-1133">Transmembrane helix</keyword>
<dbReference type="RefSeq" id="WP_343780664.1">
    <property type="nucleotide sequence ID" value="NZ_BAAADQ010000016.1"/>
</dbReference>
<proteinExistence type="predicted"/>
<evidence type="ECO:0000313" key="2">
    <source>
        <dbReference type="EMBL" id="MEZ3167765.1"/>
    </source>
</evidence>
<accession>A0ABV4IMI4</accession>
<comment type="caution">
    <text evidence="2">The sequence shown here is derived from an EMBL/GenBank/DDBJ whole genome shotgun (WGS) entry which is preliminary data.</text>
</comment>
<keyword evidence="1" id="KW-0812">Transmembrane</keyword>
<keyword evidence="3" id="KW-1185">Reference proteome</keyword>
<evidence type="ECO:0000313" key="3">
    <source>
        <dbReference type="Proteomes" id="UP001567571"/>
    </source>
</evidence>
<gene>
    <name evidence="2" type="ORF">ABNG02_10575</name>
</gene>
<feature type="transmembrane region" description="Helical" evidence="1">
    <location>
        <begin position="12"/>
        <end position="29"/>
    </location>
</feature>
<evidence type="ECO:0000256" key="1">
    <source>
        <dbReference type="SAM" id="Phobius"/>
    </source>
</evidence>
<dbReference type="Proteomes" id="UP001567571">
    <property type="component" value="Unassembled WGS sequence"/>
</dbReference>
<protein>
    <submittedName>
        <fullName evidence="2">Uncharacterized protein</fullName>
    </submittedName>
</protein>
<keyword evidence="1" id="KW-0472">Membrane</keyword>
<name>A0ABV4IMI4_9EURY</name>
<dbReference type="EMBL" id="JBEDNW010000005">
    <property type="protein sequence ID" value="MEZ3167765.1"/>
    <property type="molecule type" value="Genomic_DNA"/>
</dbReference>